<reference evidence="2 3" key="1">
    <citation type="submission" date="2016-01" db="EMBL/GenBank/DDBJ databases">
        <authorList>
            <person name="Oliw E.H."/>
        </authorList>
    </citation>
    <scope>NUCLEOTIDE SEQUENCE [LARGE SCALE GENOMIC DNA]</scope>
    <source>
        <strain evidence="2 3">MJR7757A</strain>
    </source>
</reference>
<dbReference type="Proteomes" id="UP000070646">
    <property type="component" value="Unassembled WGS sequence"/>
</dbReference>
<dbReference type="RefSeq" id="WP_060797115.1">
    <property type="nucleotide sequence ID" value="NZ_KQ956371.1"/>
</dbReference>
<gene>
    <name evidence="2" type="ORF">HMPREF3222_03417</name>
</gene>
<dbReference type="PATRIC" id="fig|1502.174.peg.3456"/>
<feature type="domain" description="HTH luxR-type" evidence="1">
    <location>
        <begin position="11"/>
        <end position="55"/>
    </location>
</feature>
<proteinExistence type="predicted"/>
<dbReference type="Pfam" id="PF00196">
    <property type="entry name" value="GerE"/>
    <property type="match status" value="1"/>
</dbReference>
<dbReference type="SUPFAM" id="SSF46894">
    <property type="entry name" value="C-terminal effector domain of the bipartite response regulators"/>
    <property type="match status" value="1"/>
</dbReference>
<dbReference type="InterPro" id="IPR016032">
    <property type="entry name" value="Sig_transdc_resp-reg_C-effctor"/>
</dbReference>
<accession>A0A133MBF6</accession>
<dbReference type="EMBL" id="LRPU01000268">
    <property type="protein sequence ID" value="KXA01338.1"/>
    <property type="molecule type" value="Genomic_DNA"/>
</dbReference>
<protein>
    <recommendedName>
        <fullName evidence="1">HTH luxR-type domain-containing protein</fullName>
    </recommendedName>
</protein>
<dbReference type="GO" id="GO:0006355">
    <property type="term" value="P:regulation of DNA-templated transcription"/>
    <property type="evidence" value="ECO:0007669"/>
    <property type="project" value="InterPro"/>
</dbReference>
<dbReference type="Gene3D" id="1.10.10.10">
    <property type="entry name" value="Winged helix-like DNA-binding domain superfamily/Winged helix DNA-binding domain"/>
    <property type="match status" value="1"/>
</dbReference>
<sequence length="181" mass="21556">MSIEELNEHEKRQLEIMDFYNAGYTYKEIANIMFMKVNTVKTIVNTWINKLPLKSQLFLRQKHKIERNAKKENLKVIKYEATKEIGDKAFIIKNRSIYKTKQNGNIILKDEKELECKVTWDTPRRLNNDSKEEKRKEIKPVISSEIDKIINSHYSKELISPRVLSDGERRIISKINYLNLR</sequence>
<evidence type="ECO:0000259" key="1">
    <source>
        <dbReference type="Pfam" id="PF00196"/>
    </source>
</evidence>
<dbReference type="AlphaFoldDB" id="A0A133MBF6"/>
<evidence type="ECO:0000313" key="2">
    <source>
        <dbReference type="EMBL" id="KXA01338.1"/>
    </source>
</evidence>
<dbReference type="InterPro" id="IPR036388">
    <property type="entry name" value="WH-like_DNA-bd_sf"/>
</dbReference>
<dbReference type="GO" id="GO:0003677">
    <property type="term" value="F:DNA binding"/>
    <property type="evidence" value="ECO:0007669"/>
    <property type="project" value="InterPro"/>
</dbReference>
<dbReference type="InterPro" id="IPR000792">
    <property type="entry name" value="Tscrpt_reg_LuxR_C"/>
</dbReference>
<organism evidence="2 3">
    <name type="scientific">Clostridium perfringens</name>
    <dbReference type="NCBI Taxonomy" id="1502"/>
    <lineage>
        <taxon>Bacteria</taxon>
        <taxon>Bacillati</taxon>
        <taxon>Bacillota</taxon>
        <taxon>Clostridia</taxon>
        <taxon>Eubacteriales</taxon>
        <taxon>Clostridiaceae</taxon>
        <taxon>Clostridium</taxon>
    </lineage>
</organism>
<name>A0A133MBF6_CLOPF</name>
<evidence type="ECO:0000313" key="3">
    <source>
        <dbReference type="Proteomes" id="UP000070646"/>
    </source>
</evidence>
<comment type="caution">
    <text evidence="2">The sequence shown here is derived from an EMBL/GenBank/DDBJ whole genome shotgun (WGS) entry which is preliminary data.</text>
</comment>